<evidence type="ECO:0000256" key="4">
    <source>
        <dbReference type="SAM" id="MobiDB-lite"/>
    </source>
</evidence>
<keyword evidence="7" id="KW-1185">Reference proteome</keyword>
<dbReference type="PANTHER" id="PTHR46554:SF2">
    <property type="entry name" value="TFIIS N-TERMINAL DOMAIN-CONTAINING PROTEIN"/>
    <property type="match status" value="1"/>
</dbReference>
<reference evidence="6" key="1">
    <citation type="submission" date="2019-10" db="EMBL/GenBank/DDBJ databases">
        <authorList>
            <person name="Zhang R."/>
            <person name="Pan Y."/>
            <person name="Wang J."/>
            <person name="Ma R."/>
            <person name="Yu S."/>
        </authorList>
    </citation>
    <scope>NUCLEOTIDE SEQUENCE</scope>
    <source>
        <strain evidence="6">LA-IB0</strain>
        <tissue evidence="6">Leaf</tissue>
    </source>
</reference>
<dbReference type="InterPro" id="IPR035441">
    <property type="entry name" value="TFIIS/LEDGF_dom_sf"/>
</dbReference>
<name>A0AAV6WN60_9LAMI</name>
<keyword evidence="2 3" id="KW-0539">Nucleus</keyword>
<dbReference type="InterPro" id="IPR017923">
    <property type="entry name" value="TFIIS_N"/>
</dbReference>
<protein>
    <recommendedName>
        <fullName evidence="5">TFIIS N-terminal domain-containing protein</fullName>
    </recommendedName>
</protein>
<proteinExistence type="predicted"/>
<dbReference type="SUPFAM" id="SSF47676">
    <property type="entry name" value="Conserved domain common to transcription factors TFIIS, elongin A, CRSP70"/>
    <property type="match status" value="1"/>
</dbReference>
<dbReference type="Gene3D" id="1.20.930.10">
    <property type="entry name" value="Conserved domain common to transcription factors TFIIS, elongin A, CRSP70"/>
    <property type="match status" value="1"/>
</dbReference>
<comment type="caution">
    <text evidence="6">The sequence shown here is derived from an EMBL/GenBank/DDBJ whole genome shotgun (WGS) entry which is preliminary data.</text>
</comment>
<dbReference type="EMBL" id="WHWC01000012">
    <property type="protein sequence ID" value="KAG8372149.1"/>
    <property type="molecule type" value="Genomic_DNA"/>
</dbReference>
<feature type="region of interest" description="Disordered" evidence="4">
    <location>
        <begin position="241"/>
        <end position="339"/>
    </location>
</feature>
<dbReference type="Proteomes" id="UP000826271">
    <property type="component" value="Unassembled WGS sequence"/>
</dbReference>
<dbReference type="CDD" id="cd00183">
    <property type="entry name" value="TFIIS_I"/>
    <property type="match status" value="1"/>
</dbReference>
<dbReference type="SMART" id="SM00509">
    <property type="entry name" value="TFS2N"/>
    <property type="match status" value="1"/>
</dbReference>
<dbReference type="GO" id="GO:0005634">
    <property type="term" value="C:nucleus"/>
    <property type="evidence" value="ECO:0007669"/>
    <property type="project" value="UniProtKB-SubCell"/>
</dbReference>
<evidence type="ECO:0000259" key="5">
    <source>
        <dbReference type="PROSITE" id="PS51319"/>
    </source>
</evidence>
<sequence length="403" mass="45600">MENSIEKWRAYFDNANTDIFDIIENAIVVAACDRPYDFKLKRDRIAETLFSSCRLTKCIGCDDELKKNGDMIESGGSKTNEITEMDVNQRYSYGDVEELTNEIDQESEILGEVLRIKEILDNSEEQSEAALFESVRRLQLMALSVETLKVTEIGKSVNGLKKHGSKQVRDLVKTLILDWKNMVDAWADAAQAISDAEVEAESVKTSVIEEEEEGLPSPPLDEGAFFATPVSMELSQFFDDVDDYGNPQKSQEFNKNRGSDRKRTLGSWVPSKDKKAEPKRNEETVLKKKPVPCKPNKPGGGMCHNVLSGPGRPKPTVQPRVSNETKVQQKSDKVQKSNVDSEALNKMRLETAKRKLHERYQEAENAKKRRTIQVMELCDLPKQSLVQTNNQHTRPGRCSNGWR</sequence>
<feature type="compositionally biased region" description="Basic and acidic residues" evidence="4">
    <location>
        <begin position="252"/>
        <end position="263"/>
    </location>
</feature>
<organism evidence="6 7">
    <name type="scientific">Buddleja alternifolia</name>
    <dbReference type="NCBI Taxonomy" id="168488"/>
    <lineage>
        <taxon>Eukaryota</taxon>
        <taxon>Viridiplantae</taxon>
        <taxon>Streptophyta</taxon>
        <taxon>Embryophyta</taxon>
        <taxon>Tracheophyta</taxon>
        <taxon>Spermatophyta</taxon>
        <taxon>Magnoliopsida</taxon>
        <taxon>eudicotyledons</taxon>
        <taxon>Gunneridae</taxon>
        <taxon>Pentapetalae</taxon>
        <taxon>asterids</taxon>
        <taxon>lamiids</taxon>
        <taxon>Lamiales</taxon>
        <taxon>Scrophulariaceae</taxon>
        <taxon>Buddlejeae</taxon>
        <taxon>Buddleja</taxon>
    </lineage>
</organism>
<feature type="domain" description="TFIIS N-terminal" evidence="5">
    <location>
        <begin position="111"/>
        <end position="186"/>
    </location>
</feature>
<dbReference type="Pfam" id="PF08711">
    <property type="entry name" value="Med26"/>
    <property type="match status" value="1"/>
</dbReference>
<feature type="compositionally biased region" description="Basic and acidic residues" evidence="4">
    <location>
        <begin position="271"/>
        <end position="286"/>
    </location>
</feature>
<comment type="subcellular location">
    <subcellularLocation>
        <location evidence="1 3">Nucleus</location>
    </subcellularLocation>
</comment>
<evidence type="ECO:0000313" key="6">
    <source>
        <dbReference type="EMBL" id="KAG8372149.1"/>
    </source>
</evidence>
<accession>A0AAV6WN60</accession>
<evidence type="ECO:0000256" key="1">
    <source>
        <dbReference type="ARBA" id="ARBA00004123"/>
    </source>
</evidence>
<evidence type="ECO:0000313" key="7">
    <source>
        <dbReference type="Proteomes" id="UP000826271"/>
    </source>
</evidence>
<dbReference type="PROSITE" id="PS51319">
    <property type="entry name" value="TFIIS_N"/>
    <property type="match status" value="1"/>
</dbReference>
<dbReference type="InterPro" id="IPR003617">
    <property type="entry name" value="TFIIS/CRSP70_N_sub"/>
</dbReference>
<evidence type="ECO:0000256" key="2">
    <source>
        <dbReference type="ARBA" id="ARBA00023242"/>
    </source>
</evidence>
<evidence type="ECO:0000256" key="3">
    <source>
        <dbReference type="PROSITE-ProRule" id="PRU00649"/>
    </source>
</evidence>
<gene>
    <name evidence="6" type="ORF">BUALT_Bualt12G0036500</name>
</gene>
<dbReference type="PANTHER" id="PTHR46554">
    <property type="entry name" value="MEDIATOR OF RNA POLYMERASE II TRANSCRIPTION SUBUNIT 26A-RELATED"/>
    <property type="match status" value="1"/>
</dbReference>
<dbReference type="AlphaFoldDB" id="A0AAV6WN60"/>